<feature type="compositionally biased region" description="Basic residues" evidence="3">
    <location>
        <begin position="490"/>
        <end position="505"/>
    </location>
</feature>
<dbReference type="OrthoDB" id="429427at2759"/>
<dbReference type="EMBL" id="JAAAHY010000428">
    <property type="protein sequence ID" value="KAF9963895.1"/>
    <property type="molecule type" value="Genomic_DNA"/>
</dbReference>
<protein>
    <submittedName>
        <fullName evidence="4">Uncharacterized protein</fullName>
    </submittedName>
</protein>
<evidence type="ECO:0000313" key="4">
    <source>
        <dbReference type="EMBL" id="KAF9963895.1"/>
    </source>
</evidence>
<proteinExistence type="predicted"/>
<name>A0A9P6M3D3_MORAP</name>
<dbReference type="InterPro" id="IPR028211">
    <property type="entry name" value="Ntr2"/>
</dbReference>
<dbReference type="Pfam" id="PF15458">
    <property type="entry name" value="NTR2"/>
    <property type="match status" value="1"/>
</dbReference>
<feature type="compositionally biased region" description="Basic and acidic residues" evidence="3">
    <location>
        <begin position="506"/>
        <end position="521"/>
    </location>
</feature>
<dbReference type="GO" id="GO:0000390">
    <property type="term" value="P:spliceosomal complex disassembly"/>
    <property type="evidence" value="ECO:0007669"/>
    <property type="project" value="InterPro"/>
</dbReference>
<dbReference type="InterPro" id="IPR012890">
    <property type="entry name" value="GCFC2-like"/>
</dbReference>
<comment type="subcellular location">
    <subcellularLocation>
        <location evidence="1">Nucleus</location>
    </subcellularLocation>
</comment>
<feature type="compositionally biased region" description="Polar residues" evidence="3">
    <location>
        <begin position="101"/>
        <end position="116"/>
    </location>
</feature>
<dbReference type="GO" id="GO:0003677">
    <property type="term" value="F:DNA binding"/>
    <property type="evidence" value="ECO:0007669"/>
    <property type="project" value="InterPro"/>
</dbReference>
<organism evidence="4 5">
    <name type="scientific">Mortierella alpina</name>
    <name type="common">Oleaginous fungus</name>
    <name type="synonym">Mortierella renispora</name>
    <dbReference type="NCBI Taxonomy" id="64518"/>
    <lineage>
        <taxon>Eukaryota</taxon>
        <taxon>Fungi</taxon>
        <taxon>Fungi incertae sedis</taxon>
        <taxon>Mucoromycota</taxon>
        <taxon>Mortierellomycotina</taxon>
        <taxon>Mortierellomycetes</taxon>
        <taxon>Mortierellales</taxon>
        <taxon>Mortierellaceae</taxon>
        <taxon>Mortierella</taxon>
    </lineage>
</organism>
<evidence type="ECO:0000256" key="2">
    <source>
        <dbReference type="ARBA" id="ARBA00023242"/>
    </source>
</evidence>
<dbReference type="Proteomes" id="UP000738359">
    <property type="component" value="Unassembled WGS sequence"/>
</dbReference>
<comment type="caution">
    <text evidence="4">The sequence shown here is derived from an EMBL/GenBank/DDBJ whole genome shotgun (WGS) entry which is preliminary data.</text>
</comment>
<reference evidence="4" key="1">
    <citation type="journal article" date="2020" name="Fungal Divers.">
        <title>Resolving the Mortierellaceae phylogeny through synthesis of multi-gene phylogenetics and phylogenomics.</title>
        <authorList>
            <person name="Vandepol N."/>
            <person name="Liber J."/>
            <person name="Desiro A."/>
            <person name="Na H."/>
            <person name="Kennedy M."/>
            <person name="Barry K."/>
            <person name="Grigoriev I.V."/>
            <person name="Miller A.N."/>
            <person name="O'Donnell K."/>
            <person name="Stajich J.E."/>
            <person name="Bonito G."/>
        </authorList>
    </citation>
    <scope>NUCLEOTIDE SEQUENCE</scope>
    <source>
        <strain evidence="4">CK1249</strain>
    </source>
</reference>
<dbReference type="PANTHER" id="PTHR12214">
    <property type="entry name" value="GC-RICH SEQUENCE DNA-BINDING FACTOR"/>
    <property type="match status" value="1"/>
</dbReference>
<gene>
    <name evidence="4" type="ORF">BGZ70_007115</name>
</gene>
<dbReference type="PANTHER" id="PTHR12214:SF0">
    <property type="entry name" value="LD29489P"/>
    <property type="match status" value="1"/>
</dbReference>
<feature type="compositionally biased region" description="Basic residues" evidence="3">
    <location>
        <begin position="82"/>
        <end position="94"/>
    </location>
</feature>
<sequence>MFTPRKNRPLRKRVDVDDEESSAAETPLGTPAGDSTDTPAPTFKAKKVRKKVTGTTLSFGDEEEASKRLGSRECLESEATFKVKKSSASRRLAHSKGQEGSGSTQQPTITSRATVGNAVSYSKEALEELKKSTLSTAPSSKSSGVGESLVEEKFPIQLGGSTIIPDANAIHLAKKKREQMRLRNDKEEEEFISLAGGDDDTVRISDEDVRTLEYANTYWVLITNLTSGVFHIFFKQVVEQRDTRLIREEDDELDDGEADLEKIMGDKLALGSKAQRLAELKKRAARKEMLEDMDEDDEDLEETREWELQQIRSAGVVPKAPKEKRSVVVHKSVAFPMVTQVPSIAEVRKRLQGHLGNLQQQHAMHAAQLSQIRHEEASISLRAVEAEEDIAKASARYTFFQELRSYCRNLAAFFEEKYPELESIEQDYVSLLSDRTKVVIERRRLDTKDDLAEFANVVEDHESKGAHRKAEPQELDEFGRSVAVDPMAVRRRRRADRARRQTQRKQARDVAAKEDEDKDGLSTDDELGAGDQAELGSALMDLDERRTNIFKEVGAEFKSLEAVKRHFQAWKTEYPRDYNKADSESDQDEEEEDMDKDLMSKVVAKSLCPKITRFLNAEGVDLYSSKQTRCLKAILDQLLDYVDKKDNKMDQLLKATTQTILETARVHRDQFVEAAQPLTPRHILTTEGEQARERYLWRTIGLFKNLMMLRRFVVPANSVDTLVVDGLLHDCILRLLEGDDKDTVTKYQMIYQALPHDIRSQERYIIINRMAQSL</sequence>
<keyword evidence="5" id="KW-1185">Reference proteome</keyword>
<evidence type="ECO:0000256" key="1">
    <source>
        <dbReference type="ARBA" id="ARBA00004123"/>
    </source>
</evidence>
<feature type="region of interest" description="Disordered" evidence="3">
    <location>
        <begin position="1"/>
        <end position="116"/>
    </location>
</feature>
<feature type="compositionally biased region" description="Basic residues" evidence="3">
    <location>
        <begin position="1"/>
        <end position="11"/>
    </location>
</feature>
<dbReference type="AlphaFoldDB" id="A0A9P6M3D3"/>
<evidence type="ECO:0000313" key="5">
    <source>
        <dbReference type="Proteomes" id="UP000738359"/>
    </source>
</evidence>
<dbReference type="GO" id="GO:0071008">
    <property type="term" value="C:U2-type post-mRNA release spliceosomal complex"/>
    <property type="evidence" value="ECO:0007669"/>
    <property type="project" value="InterPro"/>
</dbReference>
<keyword evidence="2" id="KW-0539">Nucleus</keyword>
<accession>A0A9P6M3D3</accession>
<feature type="compositionally biased region" description="Basic and acidic residues" evidence="3">
    <location>
        <begin position="65"/>
        <end position="81"/>
    </location>
</feature>
<evidence type="ECO:0000256" key="3">
    <source>
        <dbReference type="SAM" id="MobiDB-lite"/>
    </source>
</evidence>
<feature type="region of interest" description="Disordered" evidence="3">
    <location>
        <begin position="490"/>
        <end position="531"/>
    </location>
</feature>